<dbReference type="KEGG" id="pbor:BSF38_04486"/>
<dbReference type="STRING" id="1387353.BSF38_04486"/>
<dbReference type="RefSeq" id="WP_237170570.1">
    <property type="nucleotide sequence ID" value="NZ_CP019082.1"/>
</dbReference>
<dbReference type="GO" id="GO:0008782">
    <property type="term" value="F:adenosylhomocysteine nucleosidase activity"/>
    <property type="evidence" value="ECO:0007669"/>
    <property type="project" value="UniProtKB-EC"/>
</dbReference>
<keyword evidence="2" id="KW-0378">Hydrolase</keyword>
<evidence type="ECO:0000313" key="3">
    <source>
        <dbReference type="Proteomes" id="UP000186309"/>
    </source>
</evidence>
<accession>A0A1U7CVF0</accession>
<evidence type="ECO:0000313" key="2">
    <source>
        <dbReference type="EMBL" id="APW62930.1"/>
    </source>
</evidence>
<dbReference type="InterPro" id="IPR035994">
    <property type="entry name" value="Nucleoside_phosphorylase_sf"/>
</dbReference>
<dbReference type="InterPro" id="IPR000845">
    <property type="entry name" value="Nucleoside_phosphorylase_d"/>
</dbReference>
<keyword evidence="3" id="KW-1185">Reference proteome</keyword>
<dbReference type="CDD" id="cd17877">
    <property type="entry name" value="NP_MTAN-like"/>
    <property type="match status" value="1"/>
</dbReference>
<dbReference type="EMBL" id="CP019082">
    <property type="protein sequence ID" value="APW62930.1"/>
    <property type="molecule type" value="Genomic_DNA"/>
</dbReference>
<dbReference type="GO" id="GO:0008930">
    <property type="term" value="F:methylthioadenosine nucleosidase activity"/>
    <property type="evidence" value="ECO:0007669"/>
    <property type="project" value="TreeGrafter"/>
</dbReference>
<reference evidence="3" key="1">
    <citation type="submission" date="2016-12" db="EMBL/GenBank/DDBJ databases">
        <title>Comparative genomics of four Isosphaeraceae planctomycetes: a common pool of plasmids and glycoside hydrolase genes.</title>
        <authorList>
            <person name="Ivanova A."/>
        </authorList>
    </citation>
    <scope>NUCLEOTIDE SEQUENCE [LARGE SCALE GENOMIC DNA]</scope>
    <source>
        <strain evidence="3">PX4</strain>
    </source>
</reference>
<dbReference type="Gene3D" id="3.40.50.1580">
    <property type="entry name" value="Nucleoside phosphorylase domain"/>
    <property type="match status" value="1"/>
</dbReference>
<organism evidence="2 3">
    <name type="scientific">Paludisphaera borealis</name>
    <dbReference type="NCBI Taxonomy" id="1387353"/>
    <lineage>
        <taxon>Bacteria</taxon>
        <taxon>Pseudomonadati</taxon>
        <taxon>Planctomycetota</taxon>
        <taxon>Planctomycetia</taxon>
        <taxon>Isosphaerales</taxon>
        <taxon>Isosphaeraceae</taxon>
        <taxon>Paludisphaera</taxon>
    </lineage>
</organism>
<dbReference type="GO" id="GO:0019284">
    <property type="term" value="P:L-methionine salvage from S-adenosylmethionine"/>
    <property type="evidence" value="ECO:0007669"/>
    <property type="project" value="TreeGrafter"/>
</dbReference>
<dbReference type="EC" id="3.2.2.9" evidence="2"/>
<dbReference type="GO" id="GO:0005829">
    <property type="term" value="C:cytosol"/>
    <property type="evidence" value="ECO:0007669"/>
    <property type="project" value="TreeGrafter"/>
</dbReference>
<sequence>MRDPEPQRLAPAPAPADIGVVMAMPIEAGYLLDRLERVRRYNSRSLTVTEGELDGRIVAVIVSGVGRASARRGAEHLMAGHRPRVLVSAGFAGALDVDLKRNDLVAPRIVIDGAGDAVEIDEALVESLPGIVKAGRLLLVDRVITDPGEKAALRLAHQADLIDMETFSVAAAARDQGAPFVSLRVISDDARTELPAEIGRLLNTSGTYRVGAAMRAIWSRPSSLKDFWTLHAQAMESSDRLANGLQVLIRGLA</sequence>
<gene>
    <name evidence="2" type="primary">mtnN</name>
    <name evidence="2" type="ORF">BSF38_04486</name>
</gene>
<dbReference type="Pfam" id="PF01048">
    <property type="entry name" value="PNP_UDP_1"/>
    <property type="match status" value="1"/>
</dbReference>
<dbReference type="PANTHER" id="PTHR46832">
    <property type="entry name" value="5'-METHYLTHIOADENOSINE/S-ADENOSYLHOMOCYSTEINE NUCLEOSIDASE"/>
    <property type="match status" value="1"/>
</dbReference>
<name>A0A1U7CVF0_9BACT</name>
<dbReference type="PANTHER" id="PTHR46832:SF1">
    <property type="entry name" value="5'-METHYLTHIOADENOSINE_S-ADENOSYLHOMOCYSTEINE NUCLEOSIDASE"/>
    <property type="match status" value="1"/>
</dbReference>
<dbReference type="GO" id="GO:0009116">
    <property type="term" value="P:nucleoside metabolic process"/>
    <property type="evidence" value="ECO:0007669"/>
    <property type="project" value="InterPro"/>
</dbReference>
<feature type="domain" description="Nucleoside phosphorylase" evidence="1">
    <location>
        <begin position="17"/>
        <end position="194"/>
    </location>
</feature>
<protein>
    <submittedName>
        <fullName evidence="2">5'-methylthioadenosine/S-adenosylhomocysteine nucleosidase</fullName>
        <ecNumber evidence="2">3.2.2.9</ecNumber>
    </submittedName>
</protein>
<evidence type="ECO:0000259" key="1">
    <source>
        <dbReference type="Pfam" id="PF01048"/>
    </source>
</evidence>
<proteinExistence type="predicted"/>
<dbReference type="SUPFAM" id="SSF53167">
    <property type="entry name" value="Purine and uridine phosphorylases"/>
    <property type="match status" value="1"/>
</dbReference>
<keyword evidence="2" id="KW-0326">Glycosidase</keyword>
<dbReference type="AlphaFoldDB" id="A0A1U7CVF0"/>
<dbReference type="Proteomes" id="UP000186309">
    <property type="component" value="Chromosome"/>
</dbReference>